<evidence type="ECO:0000313" key="3">
    <source>
        <dbReference type="Proteomes" id="UP000596742"/>
    </source>
</evidence>
<dbReference type="OrthoDB" id="6145901at2759"/>
<comment type="caution">
    <text evidence="2">The sequence shown here is derived from an EMBL/GenBank/DDBJ whole genome shotgun (WGS) entry which is preliminary data.</text>
</comment>
<accession>A0A8B6CHW9</accession>
<dbReference type="InterPro" id="IPR036397">
    <property type="entry name" value="RNaseH_sf"/>
</dbReference>
<sequence>MSIVHLCRGGHLWPLVNLHCQGGQENSKRWAIMFSCLASRGIHIEVVEELTSDRSDRGTNFIGTTKELNMKIINVEDTLVQKFLLDNGTSRKFNAPHSSHMAGSLERMIEVTRRILDPTLRNVNRLTHEVLCTFMSEVCAIVNAKPIVAVSTDPEAPTVLSPPSLITQKTNTNYECFSHIDMREMYRSRWKLVQKLANDFWTKWKQQYLQNQQARSKWCEERNNLKQGDIVLLKDIDLVRNQWSVGVILETFPSEDGRIRKVSVRITKNNNSCTYTRPIKELVYLLSP</sequence>
<dbReference type="EMBL" id="UYJE01001792">
    <property type="protein sequence ID" value="VDI05280.1"/>
    <property type="molecule type" value="Genomic_DNA"/>
</dbReference>
<dbReference type="InterPro" id="IPR040676">
    <property type="entry name" value="DUF5641"/>
</dbReference>
<feature type="domain" description="DUF5641" evidence="1">
    <location>
        <begin position="188"/>
        <end position="285"/>
    </location>
</feature>
<dbReference type="PANTHER" id="PTHR47331:SF8">
    <property type="match status" value="1"/>
</dbReference>
<dbReference type="Proteomes" id="UP000596742">
    <property type="component" value="Unassembled WGS sequence"/>
</dbReference>
<name>A0A8B6CHW9_MYTGA</name>
<dbReference type="PANTHER" id="PTHR47331">
    <property type="entry name" value="PHD-TYPE DOMAIN-CONTAINING PROTEIN"/>
    <property type="match status" value="1"/>
</dbReference>
<protein>
    <recommendedName>
        <fullName evidence="1">DUF5641 domain-containing protein</fullName>
    </recommendedName>
</protein>
<proteinExistence type="predicted"/>
<organism evidence="2 3">
    <name type="scientific">Mytilus galloprovincialis</name>
    <name type="common">Mediterranean mussel</name>
    <dbReference type="NCBI Taxonomy" id="29158"/>
    <lineage>
        <taxon>Eukaryota</taxon>
        <taxon>Metazoa</taxon>
        <taxon>Spiralia</taxon>
        <taxon>Lophotrochozoa</taxon>
        <taxon>Mollusca</taxon>
        <taxon>Bivalvia</taxon>
        <taxon>Autobranchia</taxon>
        <taxon>Pteriomorphia</taxon>
        <taxon>Mytilida</taxon>
        <taxon>Mytiloidea</taxon>
        <taxon>Mytilidae</taxon>
        <taxon>Mytilinae</taxon>
        <taxon>Mytilus</taxon>
    </lineage>
</organism>
<gene>
    <name evidence="2" type="ORF">MGAL_10B056001</name>
</gene>
<keyword evidence="3" id="KW-1185">Reference proteome</keyword>
<evidence type="ECO:0000259" key="1">
    <source>
        <dbReference type="Pfam" id="PF18701"/>
    </source>
</evidence>
<dbReference type="GO" id="GO:0003676">
    <property type="term" value="F:nucleic acid binding"/>
    <property type="evidence" value="ECO:0007669"/>
    <property type="project" value="InterPro"/>
</dbReference>
<dbReference type="AlphaFoldDB" id="A0A8B6CHW9"/>
<dbReference type="InterPro" id="IPR012337">
    <property type="entry name" value="RNaseH-like_sf"/>
</dbReference>
<dbReference type="Pfam" id="PF18701">
    <property type="entry name" value="DUF5641"/>
    <property type="match status" value="1"/>
</dbReference>
<reference evidence="2" key="1">
    <citation type="submission" date="2018-11" db="EMBL/GenBank/DDBJ databases">
        <authorList>
            <person name="Alioto T."/>
            <person name="Alioto T."/>
        </authorList>
    </citation>
    <scope>NUCLEOTIDE SEQUENCE</scope>
</reference>
<evidence type="ECO:0000313" key="2">
    <source>
        <dbReference type="EMBL" id="VDI05280.1"/>
    </source>
</evidence>
<dbReference type="Gene3D" id="3.30.420.10">
    <property type="entry name" value="Ribonuclease H-like superfamily/Ribonuclease H"/>
    <property type="match status" value="1"/>
</dbReference>
<dbReference type="SUPFAM" id="SSF53098">
    <property type="entry name" value="Ribonuclease H-like"/>
    <property type="match status" value="1"/>
</dbReference>